<dbReference type="RefSeq" id="WP_107828490.1">
    <property type="nucleotide sequence ID" value="NZ_CP160205.1"/>
</dbReference>
<keyword evidence="4" id="KW-1185">Reference proteome</keyword>
<organism evidence="3 4">
    <name type="scientific">Mucilaginibacter yixingensis</name>
    <dbReference type="NCBI Taxonomy" id="1295612"/>
    <lineage>
        <taxon>Bacteria</taxon>
        <taxon>Pseudomonadati</taxon>
        <taxon>Bacteroidota</taxon>
        <taxon>Sphingobacteriia</taxon>
        <taxon>Sphingobacteriales</taxon>
        <taxon>Sphingobacteriaceae</taxon>
        <taxon>Mucilaginibacter</taxon>
    </lineage>
</organism>
<keyword evidence="2" id="KW-0732">Signal</keyword>
<evidence type="ECO:0000256" key="1">
    <source>
        <dbReference type="SAM" id="MobiDB-lite"/>
    </source>
</evidence>
<feature type="signal peptide" evidence="2">
    <location>
        <begin position="1"/>
        <end position="20"/>
    </location>
</feature>
<proteinExistence type="predicted"/>
<feature type="chain" id="PRO_5015525177" evidence="2">
    <location>
        <begin position="21"/>
        <end position="452"/>
    </location>
</feature>
<protein>
    <submittedName>
        <fullName evidence="3">Uncharacterized protein</fullName>
    </submittedName>
</protein>
<feature type="region of interest" description="Disordered" evidence="1">
    <location>
        <begin position="19"/>
        <end position="39"/>
    </location>
</feature>
<sequence length="452" mass="46366">MKKMFMLAAIALAFASCSKKDDTNTPGGDGTTPTGTKDGYISSLTDPDYDANNLQGKVNGSFTLPAGNYKLTGRLIVVDGATLTMSPGTTVTATSTSGTAATSISVEVNQGGKLNAVGTAAAPIRFISATKKPGDWMGVFLCGKATLVNAATGTRDGSYTQTTEIGDALYGGNNNADGSGDLEYVEIGYAGARINATKEGNNLSLYAQGTGTTLKNLWLHDGSDDNIEFFGGTVNVSNVLVVNSADDTFDWCLGWNGTATNVIEVREAGFTDITNGSGMMEGDGGFSDLASTPAITTNLSNPTFTNLSVGVYNANGNDSGTSGSPAYALRAGFTYRTGCKITINNAKVLWAATAAAPTNGLIKFNDGTGPALASDVKIDMNYTGPNFIGATGVTTSTGSPIPGSNFAATGSYPGYAFSDFSKLVFNNTGNTGADKSAFAWTSYDFATKAPGL</sequence>
<dbReference type="PANTHER" id="PTHR41339">
    <property type="entry name" value="LIPL48"/>
    <property type="match status" value="1"/>
</dbReference>
<accession>A0A2T5J8X5</accession>
<evidence type="ECO:0000313" key="3">
    <source>
        <dbReference type="EMBL" id="PTQ96520.1"/>
    </source>
</evidence>
<evidence type="ECO:0000256" key="2">
    <source>
        <dbReference type="SAM" id="SignalP"/>
    </source>
</evidence>
<gene>
    <name evidence="3" type="ORF">C8P68_1044</name>
</gene>
<dbReference type="Proteomes" id="UP000244168">
    <property type="component" value="Unassembled WGS sequence"/>
</dbReference>
<dbReference type="EMBL" id="QAOQ01000004">
    <property type="protein sequence ID" value="PTQ96520.1"/>
    <property type="molecule type" value="Genomic_DNA"/>
</dbReference>
<evidence type="ECO:0000313" key="4">
    <source>
        <dbReference type="Proteomes" id="UP000244168"/>
    </source>
</evidence>
<dbReference type="PANTHER" id="PTHR41339:SF1">
    <property type="entry name" value="SECRETED PROTEIN"/>
    <property type="match status" value="1"/>
</dbReference>
<dbReference type="OrthoDB" id="1521716at2"/>
<comment type="caution">
    <text evidence="3">The sequence shown here is derived from an EMBL/GenBank/DDBJ whole genome shotgun (WGS) entry which is preliminary data.</text>
</comment>
<name>A0A2T5J8X5_9SPHI</name>
<dbReference type="AlphaFoldDB" id="A0A2T5J8X5"/>
<reference evidence="3 4" key="1">
    <citation type="submission" date="2018-04" db="EMBL/GenBank/DDBJ databases">
        <title>Genomic Encyclopedia of Archaeal and Bacterial Type Strains, Phase II (KMG-II): from individual species to whole genera.</title>
        <authorList>
            <person name="Goeker M."/>
        </authorList>
    </citation>
    <scope>NUCLEOTIDE SEQUENCE [LARGE SCALE GENOMIC DNA]</scope>
    <source>
        <strain evidence="3 4">DSM 26809</strain>
    </source>
</reference>
<dbReference type="PROSITE" id="PS51257">
    <property type="entry name" value="PROKAR_LIPOPROTEIN"/>
    <property type="match status" value="1"/>
</dbReference>